<dbReference type="SUPFAM" id="SSF50891">
    <property type="entry name" value="Cyclophilin-like"/>
    <property type="match status" value="1"/>
</dbReference>
<evidence type="ECO:0000256" key="1">
    <source>
        <dbReference type="ARBA" id="ARBA00022741"/>
    </source>
</evidence>
<evidence type="ECO:0000256" key="3">
    <source>
        <dbReference type="ARBA" id="ARBA00022840"/>
    </source>
</evidence>
<dbReference type="RefSeq" id="WP_185276466.1">
    <property type="nucleotide sequence ID" value="NZ_CP043641.1"/>
</dbReference>
<accession>A0A7G6YEX6</accession>
<keyword evidence="1" id="KW-0547">Nucleotide-binding</keyword>
<dbReference type="InterPro" id="IPR003778">
    <property type="entry name" value="CT_A_B"/>
</dbReference>
<dbReference type="GO" id="GO:0016740">
    <property type="term" value="F:transferase activity"/>
    <property type="evidence" value="ECO:0007669"/>
    <property type="project" value="UniProtKB-KW"/>
</dbReference>
<dbReference type="GO" id="GO:0005524">
    <property type="term" value="F:ATP binding"/>
    <property type="evidence" value="ECO:0007669"/>
    <property type="project" value="UniProtKB-KW"/>
</dbReference>
<name>A0A7G6YEX6_9MICO</name>
<dbReference type="Gene3D" id="2.40.100.10">
    <property type="entry name" value="Cyclophilin-like"/>
    <property type="match status" value="1"/>
</dbReference>
<gene>
    <name evidence="5" type="ORF">F1C12_19280</name>
</gene>
<evidence type="ECO:0000313" key="6">
    <source>
        <dbReference type="Proteomes" id="UP000515511"/>
    </source>
</evidence>
<dbReference type="KEGG" id="lse:F1C12_19280"/>
<dbReference type="SMART" id="SM00797">
    <property type="entry name" value="AHS2"/>
    <property type="match status" value="1"/>
</dbReference>
<reference evidence="6" key="1">
    <citation type="submission" date="2019-09" db="EMBL/GenBank/DDBJ databases">
        <title>Antimicrobial potential of Antarctic Bacteria.</title>
        <authorList>
            <person name="Benaud N."/>
            <person name="Edwards R.J."/>
            <person name="Ferrari B.C."/>
        </authorList>
    </citation>
    <scope>NUCLEOTIDE SEQUENCE [LARGE SCALE GENOMIC DNA]</scope>
    <source>
        <strain evidence="6">INR9</strain>
    </source>
</reference>
<dbReference type="NCBIfam" id="TIGR00724">
    <property type="entry name" value="urea_amlyse_rel"/>
    <property type="match status" value="1"/>
</dbReference>
<evidence type="ECO:0000313" key="5">
    <source>
        <dbReference type="EMBL" id="QNE37041.1"/>
    </source>
</evidence>
<dbReference type="GO" id="GO:0016787">
    <property type="term" value="F:hydrolase activity"/>
    <property type="evidence" value="ECO:0007669"/>
    <property type="project" value="UniProtKB-KW"/>
</dbReference>
<evidence type="ECO:0000256" key="2">
    <source>
        <dbReference type="ARBA" id="ARBA00022801"/>
    </source>
</evidence>
<keyword evidence="3" id="KW-0067">ATP-binding</keyword>
<dbReference type="Proteomes" id="UP000515511">
    <property type="component" value="Chromosome"/>
</dbReference>
<dbReference type="InterPro" id="IPR029000">
    <property type="entry name" value="Cyclophilin-like_dom_sf"/>
</dbReference>
<dbReference type="AlphaFoldDB" id="A0A7G6YEX6"/>
<dbReference type="PANTHER" id="PTHR43309">
    <property type="entry name" value="5-OXOPROLINASE SUBUNIT C"/>
    <property type="match status" value="1"/>
</dbReference>
<evidence type="ECO:0000259" key="4">
    <source>
        <dbReference type="SMART" id="SM00797"/>
    </source>
</evidence>
<dbReference type="Pfam" id="PF02626">
    <property type="entry name" value="CT_A_B"/>
    <property type="match status" value="1"/>
</dbReference>
<keyword evidence="5" id="KW-0808">Transferase</keyword>
<keyword evidence="2" id="KW-0378">Hydrolase</keyword>
<sequence length="301" mass="30771">MTGLRILRPGPLALVEDLGRPGLAAVGVSPSGALDRGALGLANRLVGNPGGAAGLELLLGGFAARFESAAWFAVTGAAARVTLDGHPVDPDTAVHATEGAELRIAPPVAGVRSYLAVRGGVAVEAVLGSRSRDTLSGLGPAPLAEGDLLPFGAEPADPVPAVDFVPVADLGAGPVEVRAHRGPRADWFTPAALDAFFTVEWRASADGDRVGVRLDPPRVPAHARGVEPAPPLLLERAVHDELPSEPMVAGAVQVSPDGRPTVLLADHPVTGGYPVIAVVSARSLDAFAQLRPGQPVHFRHA</sequence>
<protein>
    <submittedName>
        <fullName evidence="5">Biotin-dependent carboxyltransferase family protein</fullName>
    </submittedName>
</protein>
<dbReference type="InterPro" id="IPR052708">
    <property type="entry name" value="PxpC"/>
</dbReference>
<feature type="domain" description="Carboxyltransferase" evidence="4">
    <location>
        <begin position="25"/>
        <end position="301"/>
    </location>
</feature>
<proteinExistence type="predicted"/>
<dbReference type="EMBL" id="CP043641">
    <property type="protein sequence ID" value="QNE37041.1"/>
    <property type="molecule type" value="Genomic_DNA"/>
</dbReference>
<organism evidence="5 6">
    <name type="scientific">Leifsonia shinshuensis</name>
    <dbReference type="NCBI Taxonomy" id="150026"/>
    <lineage>
        <taxon>Bacteria</taxon>
        <taxon>Bacillati</taxon>
        <taxon>Actinomycetota</taxon>
        <taxon>Actinomycetes</taxon>
        <taxon>Micrococcales</taxon>
        <taxon>Microbacteriaceae</taxon>
        <taxon>Leifsonia</taxon>
    </lineage>
</organism>
<dbReference type="PANTHER" id="PTHR43309:SF3">
    <property type="entry name" value="5-OXOPROLINASE SUBUNIT C"/>
    <property type="match status" value="1"/>
</dbReference>